<feature type="region of interest" description="Disordered" evidence="2">
    <location>
        <begin position="709"/>
        <end position="730"/>
    </location>
</feature>
<organism evidence="5 6">
    <name type="scientific">Thalassobacterium maritimum</name>
    <dbReference type="NCBI Taxonomy" id="3041265"/>
    <lineage>
        <taxon>Bacteria</taxon>
        <taxon>Pseudomonadati</taxon>
        <taxon>Verrucomicrobiota</taxon>
        <taxon>Opitutia</taxon>
        <taxon>Puniceicoccales</taxon>
        <taxon>Coraliomargaritaceae</taxon>
        <taxon>Thalassobacterium</taxon>
    </lineage>
</organism>
<feature type="compositionally biased region" description="Low complexity" evidence="2">
    <location>
        <begin position="477"/>
        <end position="489"/>
    </location>
</feature>
<dbReference type="Proteomes" id="UP001225316">
    <property type="component" value="Unassembled WGS sequence"/>
</dbReference>
<reference evidence="5 6" key="1">
    <citation type="submission" date="2023-04" db="EMBL/GenBank/DDBJ databases">
        <title>A novel bacteria isolated from coastal sediment.</title>
        <authorList>
            <person name="Liu X.-J."/>
            <person name="Du Z.-J."/>
        </authorList>
    </citation>
    <scope>NUCLEOTIDE SEQUENCE [LARGE SCALE GENOMIC DNA]</scope>
    <source>
        <strain evidence="5 6">SDUM461003</strain>
    </source>
</reference>
<dbReference type="Pfam" id="PF00263">
    <property type="entry name" value="Secretin"/>
    <property type="match status" value="1"/>
</dbReference>
<name>A0ABU1AWX1_9BACT</name>
<evidence type="ECO:0000259" key="4">
    <source>
        <dbReference type="Pfam" id="PF00263"/>
    </source>
</evidence>
<feature type="domain" description="Type II/III secretion system secretin-like" evidence="4">
    <location>
        <begin position="670"/>
        <end position="871"/>
    </location>
</feature>
<dbReference type="RefSeq" id="WP_308951288.1">
    <property type="nucleotide sequence ID" value="NZ_JARXHW010000036.1"/>
</dbReference>
<dbReference type="PANTHER" id="PTHR30604:SF1">
    <property type="entry name" value="DNA UTILIZATION PROTEIN HOFQ"/>
    <property type="match status" value="1"/>
</dbReference>
<accession>A0ABU1AWX1</accession>
<proteinExistence type="inferred from homology"/>
<dbReference type="InterPro" id="IPR051808">
    <property type="entry name" value="Type_IV_pilus_biogenesis"/>
</dbReference>
<evidence type="ECO:0000256" key="2">
    <source>
        <dbReference type="SAM" id="MobiDB-lite"/>
    </source>
</evidence>
<feature type="region of interest" description="Disordered" evidence="2">
    <location>
        <begin position="465"/>
        <end position="490"/>
    </location>
</feature>
<dbReference type="EMBL" id="JARXHW010000036">
    <property type="protein sequence ID" value="MDQ8208658.1"/>
    <property type="molecule type" value="Genomic_DNA"/>
</dbReference>
<feature type="chain" id="PRO_5045174697" description="Type II/III secretion system secretin-like domain-containing protein" evidence="3">
    <location>
        <begin position="27"/>
        <end position="913"/>
    </location>
</feature>
<gene>
    <name evidence="5" type="ORF">QEH52_14120</name>
</gene>
<comment type="similarity">
    <text evidence="1">Belongs to the bacterial secretin family.</text>
</comment>
<keyword evidence="3" id="KW-0732">Signal</keyword>
<dbReference type="PANTHER" id="PTHR30604">
    <property type="entry name" value="PROTEIN TRANSPORT PROTEIN HOFQ"/>
    <property type="match status" value="1"/>
</dbReference>
<evidence type="ECO:0000313" key="6">
    <source>
        <dbReference type="Proteomes" id="UP001225316"/>
    </source>
</evidence>
<comment type="caution">
    <text evidence="5">The sequence shown here is derived from an EMBL/GenBank/DDBJ whole genome shotgun (WGS) entry which is preliminary data.</text>
</comment>
<protein>
    <recommendedName>
        <fullName evidence="4">Type II/III secretion system secretin-like domain-containing protein</fullName>
    </recommendedName>
</protein>
<evidence type="ECO:0000256" key="1">
    <source>
        <dbReference type="RuleBase" id="RU004003"/>
    </source>
</evidence>
<feature type="signal peptide" evidence="3">
    <location>
        <begin position="1"/>
        <end position="26"/>
    </location>
</feature>
<dbReference type="InterPro" id="IPR004846">
    <property type="entry name" value="T2SS/T3SS_dom"/>
</dbReference>
<keyword evidence="6" id="KW-1185">Reference proteome</keyword>
<evidence type="ECO:0000313" key="5">
    <source>
        <dbReference type="EMBL" id="MDQ8208658.1"/>
    </source>
</evidence>
<feature type="compositionally biased region" description="Low complexity" evidence="2">
    <location>
        <begin position="712"/>
        <end position="730"/>
    </location>
</feature>
<sequence length="913" mass="96492">MKKYLAARTRVSALLVAGALGTFALATPQLAEAQSASEKISLMADTLRARDSGNLELAKEKAESLIKIAPDDENVQRLLASINRELDRRASATGAVYGQAANATTEAAMSAEDGAAGADSIVAAAAAAQDAKIAAAKSAIDEAQQLAELGAYTDATNLLNAAGSSLMLNTATASTIEAVEAAKAEVVLEEAKALAEAGDPKGAEALIEDYRAAGGHSKSAAKLARQLDDQISDPYSLDINEISPEYVAQDKIIRDLVARGRAQFLNGDLEGASGTLKEVEARDANNTEAKLLQTKIAEIVTAIHKQNLYKTRSQMLSEVDRAWERPKVFDVSATNETVVDEGGRIQDKLNGIVIPQVNFSGMELTRVIETLSELSVEYDVERVGVNIVPLFNPNDSNPRVNISLRNLNLDRILQFVTQQVNFAYDVGGDAVTIQPSDSVGGSSTTVTEFFPVSRATVIRLTGFRDGGGSSGPVDPFSAPSSGGSSGPSANDEVEALQTFFQSAGVNFELPGASLAFDGEQLIVTQTRRNLERMRTILRNYNEVKQVEIEAKFLEVTQGDLEELGFDWTVSDGFQPYVDSTTGASVVDSFGNVTGEYSRSASTGGRTLNDTFSTGSDSSTITIDSPSGSLSFSNSPPDLASAIDLASDATSLFTASGWSINGMDVDFALRALSRQSGSDLMSAPKVTVLSGKRANITVAQELRYPESYGDIESTASSSNSSSSSTGSGSAAISITAGTPQDFITRNVGVEMSVTPNVENDDTISLILEPRVTEFEGFVEYGGPSVAITGETVVTVPAGFYQPIFSTRELSTEVTVYDGATVVMGGLTRDSVKTVSDKVPVLGDIPGLGRLFRSEGETRQKRNLLIFVTANLVSPGGSPARQNYRNVNANSMFQNPMIMTPSGAAQRSIGALEAE</sequence>
<evidence type="ECO:0000256" key="3">
    <source>
        <dbReference type="SAM" id="SignalP"/>
    </source>
</evidence>